<dbReference type="AlphaFoldDB" id="K4QY86"/>
<dbReference type="SMART" id="SM00248">
    <property type="entry name" value="ANK"/>
    <property type="match status" value="4"/>
</dbReference>
<dbReference type="STRING" id="1214101.BN159_4647"/>
<feature type="compositionally biased region" description="Low complexity" evidence="4">
    <location>
        <begin position="188"/>
        <end position="199"/>
    </location>
</feature>
<evidence type="ECO:0000256" key="3">
    <source>
        <dbReference type="PROSITE-ProRule" id="PRU00023"/>
    </source>
</evidence>
<dbReference type="Gene3D" id="1.25.40.20">
    <property type="entry name" value="Ankyrin repeat-containing domain"/>
    <property type="match status" value="1"/>
</dbReference>
<dbReference type="InterPro" id="IPR002110">
    <property type="entry name" value="Ankyrin_rpt"/>
</dbReference>
<accession>K4QY86</accession>
<keyword evidence="2 3" id="KW-0040">ANK repeat</keyword>
<gene>
    <name evidence="5" type="ORF">BN159_4647</name>
</gene>
<organism evidence="5 6">
    <name type="scientific">Streptomyces davaonensis (strain DSM 101723 / JCM 4913 / KCC S-0913 / 768)</name>
    <dbReference type="NCBI Taxonomy" id="1214101"/>
    <lineage>
        <taxon>Bacteria</taxon>
        <taxon>Bacillati</taxon>
        <taxon>Actinomycetota</taxon>
        <taxon>Actinomycetes</taxon>
        <taxon>Kitasatosporales</taxon>
        <taxon>Streptomycetaceae</taxon>
        <taxon>Streptomyces</taxon>
    </lineage>
</organism>
<reference evidence="5 6" key="1">
    <citation type="journal article" date="2012" name="J. Bacteriol.">
        <title>Genome sequence of the bacterium Streptomyces davawensis JCM 4913 and heterologous production of the unique antibiotic roseoflavin.</title>
        <authorList>
            <person name="Jankowitsch F."/>
            <person name="Schwarz J."/>
            <person name="Ruckert C."/>
            <person name="Gust B."/>
            <person name="Szczepanowski R."/>
            <person name="Blom J."/>
            <person name="Pelzer S."/>
            <person name="Kalinowski J."/>
            <person name="Mack M."/>
        </authorList>
    </citation>
    <scope>NUCLEOTIDE SEQUENCE [LARGE SCALE GENOMIC DNA]</scope>
    <source>
        <strain evidence="6">DSM 101723 / JCM 4913 / KCC S-0913 / 768</strain>
    </source>
</reference>
<evidence type="ECO:0000313" key="5">
    <source>
        <dbReference type="EMBL" id="CCK29026.1"/>
    </source>
</evidence>
<dbReference type="PROSITE" id="PS50088">
    <property type="entry name" value="ANK_REPEAT"/>
    <property type="match status" value="1"/>
</dbReference>
<protein>
    <submittedName>
        <fullName evidence="5">Uncharacterized protein</fullName>
    </submittedName>
</protein>
<feature type="region of interest" description="Disordered" evidence="4">
    <location>
        <begin position="182"/>
        <end position="205"/>
    </location>
</feature>
<keyword evidence="6" id="KW-1185">Reference proteome</keyword>
<dbReference type="SUPFAM" id="SSF48403">
    <property type="entry name" value="Ankyrin repeat"/>
    <property type="match status" value="1"/>
</dbReference>
<name>K4QY86_STRDJ</name>
<dbReference type="InterPro" id="IPR036770">
    <property type="entry name" value="Ankyrin_rpt-contain_sf"/>
</dbReference>
<dbReference type="PANTHER" id="PTHR24189">
    <property type="entry name" value="MYOTROPHIN"/>
    <property type="match status" value="1"/>
</dbReference>
<keyword evidence="1" id="KW-0677">Repeat</keyword>
<dbReference type="Pfam" id="PF12796">
    <property type="entry name" value="Ank_2"/>
    <property type="match status" value="1"/>
</dbReference>
<dbReference type="HOGENOM" id="CLU_1244728_0_0_11"/>
<dbReference type="EMBL" id="HE971709">
    <property type="protein sequence ID" value="CCK29026.1"/>
    <property type="molecule type" value="Genomic_DNA"/>
</dbReference>
<dbReference type="eggNOG" id="COG0666">
    <property type="taxonomic scope" value="Bacteria"/>
</dbReference>
<evidence type="ECO:0000256" key="4">
    <source>
        <dbReference type="SAM" id="MobiDB-lite"/>
    </source>
</evidence>
<dbReference type="Proteomes" id="UP000008043">
    <property type="component" value="Chromosome"/>
</dbReference>
<evidence type="ECO:0000256" key="2">
    <source>
        <dbReference type="ARBA" id="ARBA00023043"/>
    </source>
</evidence>
<feature type="repeat" description="ANK" evidence="3">
    <location>
        <begin position="52"/>
        <end position="84"/>
    </location>
</feature>
<dbReference type="PANTHER" id="PTHR24189:SF50">
    <property type="entry name" value="ANKYRIN REPEAT AND SOCS BOX PROTEIN 2"/>
    <property type="match status" value="1"/>
</dbReference>
<evidence type="ECO:0000256" key="1">
    <source>
        <dbReference type="ARBA" id="ARBA00022737"/>
    </source>
</evidence>
<evidence type="ECO:0000313" key="6">
    <source>
        <dbReference type="Proteomes" id="UP000008043"/>
    </source>
</evidence>
<proteinExistence type="predicted"/>
<dbReference type="InterPro" id="IPR050745">
    <property type="entry name" value="Multifunctional_regulatory"/>
</dbReference>
<dbReference type="PROSITE" id="PS50297">
    <property type="entry name" value="ANK_REP_REGION"/>
    <property type="match status" value="1"/>
</dbReference>
<dbReference type="KEGG" id="sdv:BN159_4647"/>
<sequence>MAAGVPVDGHGCGVAVEPRTALEQAVRKDRAGVVRVLAAAGADLGQRVGDHGETSPLCLAAMLGRTTVAEALLDSGADPDGRDRIRQLPLILAATSTWQGYPRTVGLLLRHGADIEGTMRSLTALEWAAGFGQAPMVRLLLDRGASAVDGALARARASGLGRRFPERRGVYGRVASVLEEAADGRITSQPSPSRPRSSSMYSCAIPPARVNQSVSTAISSGE</sequence>